<dbReference type="Proteomes" id="UP000887159">
    <property type="component" value="Unassembled WGS sequence"/>
</dbReference>
<protein>
    <recommendedName>
        <fullName evidence="3">Reverse transcriptase RNase H-like domain-containing protein</fullName>
    </recommendedName>
</protein>
<evidence type="ECO:0000313" key="1">
    <source>
        <dbReference type="EMBL" id="GFY13753.1"/>
    </source>
</evidence>
<evidence type="ECO:0000313" key="2">
    <source>
        <dbReference type="Proteomes" id="UP000887159"/>
    </source>
</evidence>
<name>A0A8X6SLS8_TRICX</name>
<keyword evidence="2" id="KW-1185">Reference proteome</keyword>
<gene>
    <name evidence="1" type="ORF">TNCV_4961231</name>
</gene>
<organism evidence="1 2">
    <name type="scientific">Trichonephila clavipes</name>
    <name type="common">Golden silk orbweaver</name>
    <name type="synonym">Nephila clavipes</name>
    <dbReference type="NCBI Taxonomy" id="2585209"/>
    <lineage>
        <taxon>Eukaryota</taxon>
        <taxon>Metazoa</taxon>
        <taxon>Ecdysozoa</taxon>
        <taxon>Arthropoda</taxon>
        <taxon>Chelicerata</taxon>
        <taxon>Arachnida</taxon>
        <taxon>Araneae</taxon>
        <taxon>Araneomorphae</taxon>
        <taxon>Entelegynae</taxon>
        <taxon>Araneoidea</taxon>
        <taxon>Nephilidae</taxon>
        <taxon>Trichonephila</taxon>
    </lineage>
</organism>
<sequence>MAVIYGLEHFNYYTYGRIVTVQTDHKPILGLIGICSRKEPSNRADALTRAQSTADNFEVLGQEATGQQCKNICTYFGTKQLQEPSVCTVLLFLILFNLNVGCASAAMFSSDVDIIAKGSQSQTTRGLLATNHVSLNHVQVMWTTSELAPPPPNYHSNWRTFQLSTDFTCIAALHSRSLVVLGSNS</sequence>
<comment type="caution">
    <text evidence="1">The sequence shown here is derived from an EMBL/GenBank/DDBJ whole genome shotgun (WGS) entry which is preliminary data.</text>
</comment>
<proteinExistence type="predicted"/>
<dbReference type="AlphaFoldDB" id="A0A8X6SLS8"/>
<dbReference type="EMBL" id="BMAU01021323">
    <property type="protein sequence ID" value="GFY13753.1"/>
    <property type="molecule type" value="Genomic_DNA"/>
</dbReference>
<accession>A0A8X6SLS8</accession>
<reference evidence="1" key="1">
    <citation type="submission" date="2020-08" db="EMBL/GenBank/DDBJ databases">
        <title>Multicomponent nature underlies the extraordinary mechanical properties of spider dragline silk.</title>
        <authorList>
            <person name="Kono N."/>
            <person name="Nakamura H."/>
            <person name="Mori M."/>
            <person name="Yoshida Y."/>
            <person name="Ohtoshi R."/>
            <person name="Malay A.D."/>
            <person name="Moran D.A.P."/>
            <person name="Tomita M."/>
            <person name="Numata K."/>
            <person name="Arakawa K."/>
        </authorList>
    </citation>
    <scope>NUCLEOTIDE SEQUENCE</scope>
</reference>
<evidence type="ECO:0008006" key="3">
    <source>
        <dbReference type="Google" id="ProtNLM"/>
    </source>
</evidence>